<dbReference type="Proteomes" id="UP000000639">
    <property type="component" value="Chromosome"/>
</dbReference>
<dbReference type="GO" id="GO:0046316">
    <property type="term" value="F:gluconokinase activity"/>
    <property type="evidence" value="ECO:0007669"/>
    <property type="project" value="UniProtKB-EC"/>
</dbReference>
<evidence type="ECO:0000313" key="12">
    <source>
        <dbReference type="Proteomes" id="UP000000639"/>
    </source>
</evidence>
<evidence type="ECO:0000256" key="1">
    <source>
        <dbReference type="ARBA" id="ARBA00004761"/>
    </source>
</evidence>
<dbReference type="GO" id="GO:0005737">
    <property type="term" value="C:cytoplasm"/>
    <property type="evidence" value="ECO:0007669"/>
    <property type="project" value="TreeGrafter"/>
</dbReference>
<proteinExistence type="inferred from homology"/>
<comment type="pathway">
    <text evidence="1">Carbohydrate acid metabolism.</text>
</comment>
<evidence type="ECO:0000256" key="9">
    <source>
        <dbReference type="ARBA" id="ARBA00048090"/>
    </source>
</evidence>
<dbReference type="Gene3D" id="3.40.50.300">
    <property type="entry name" value="P-loop containing nucleotide triphosphate hydrolases"/>
    <property type="match status" value="1"/>
</dbReference>
<dbReference type="RefSeq" id="WP_011771188.1">
    <property type="nucleotide sequence ID" value="NC_008709.1"/>
</dbReference>
<gene>
    <name evidence="11" type="ordered locus">Ping_2932</name>
</gene>
<dbReference type="GO" id="GO:0019521">
    <property type="term" value="P:D-gluconate metabolic process"/>
    <property type="evidence" value="ECO:0007669"/>
    <property type="project" value="UniProtKB-KW"/>
</dbReference>
<dbReference type="NCBIfam" id="TIGR01313">
    <property type="entry name" value="therm_gnt_kin"/>
    <property type="match status" value="1"/>
</dbReference>
<dbReference type="HOGENOM" id="CLU_077168_1_0_6"/>
<reference evidence="11 12" key="1">
    <citation type="submission" date="2007-01" db="EMBL/GenBank/DDBJ databases">
        <title>Complete sequence of Psychromonas ingrahamii 37.</title>
        <authorList>
            <consortium name="US DOE Joint Genome Institute"/>
            <person name="Copeland A."/>
            <person name="Lucas S."/>
            <person name="Lapidus A."/>
            <person name="Barry K."/>
            <person name="Detter J.C."/>
            <person name="Glavina del Rio T."/>
            <person name="Hammon N."/>
            <person name="Israni S."/>
            <person name="Dalin E."/>
            <person name="Tice H."/>
            <person name="Pitluck S."/>
            <person name="Thompson L.S."/>
            <person name="Brettin T."/>
            <person name="Bruce D."/>
            <person name="Han C."/>
            <person name="Tapia R."/>
            <person name="Schmutz J."/>
            <person name="Larimer F."/>
            <person name="Land M."/>
            <person name="Hauser L."/>
            <person name="Kyrpides N."/>
            <person name="Ivanova N."/>
            <person name="Staley J."/>
            <person name="Richardson P."/>
        </authorList>
    </citation>
    <scope>NUCLEOTIDE SEQUENCE [LARGE SCALE GENOMIC DNA]</scope>
    <source>
        <strain evidence="11 12">37</strain>
    </source>
</reference>
<dbReference type="Pfam" id="PF01202">
    <property type="entry name" value="SKI"/>
    <property type="match status" value="1"/>
</dbReference>
<evidence type="ECO:0000256" key="7">
    <source>
        <dbReference type="ARBA" id="ARBA00022840"/>
    </source>
</evidence>
<keyword evidence="5 10" id="KW-0547">Nucleotide-binding</keyword>
<dbReference type="STRING" id="357804.Ping_2932"/>
<dbReference type="SUPFAM" id="SSF52540">
    <property type="entry name" value="P-loop containing nucleoside triphosphate hydrolases"/>
    <property type="match status" value="1"/>
</dbReference>
<comment type="similarity">
    <text evidence="2 10">Belongs to the gluconokinase GntK/GntV family.</text>
</comment>
<dbReference type="KEGG" id="pin:Ping_2932"/>
<evidence type="ECO:0000313" key="11">
    <source>
        <dbReference type="EMBL" id="ABM04634.1"/>
    </source>
</evidence>
<name>A1SYR9_PSYIN</name>
<dbReference type="FunFam" id="3.40.50.300:FF:000522">
    <property type="entry name" value="Gluconokinase"/>
    <property type="match status" value="1"/>
</dbReference>
<dbReference type="eggNOG" id="COG3265">
    <property type="taxonomic scope" value="Bacteria"/>
</dbReference>
<evidence type="ECO:0000256" key="8">
    <source>
        <dbReference type="ARBA" id="ARBA00023064"/>
    </source>
</evidence>
<protein>
    <recommendedName>
        <fullName evidence="3 10">Gluconokinase</fullName>
        <ecNumber evidence="3 10">2.7.1.12</ecNumber>
    </recommendedName>
</protein>
<sequence>MDKQLKGRVFIVMGVAGSGKSSLGEALGKALNIKFIDGDDLHPKANILKMAAGQHLNDNDRIPWLERIRDAVFSIEKNNENAIIVCSALKRQYRDLICEGNHQVTFLLLYGEFELVLKRMLARKNHFMPTALLKSQFDALELPQEDEKNIIKIDIDGSFEEVVERCIIAIKTIQ</sequence>
<evidence type="ECO:0000256" key="5">
    <source>
        <dbReference type="ARBA" id="ARBA00022741"/>
    </source>
</evidence>
<dbReference type="PANTHER" id="PTHR43442:SF3">
    <property type="entry name" value="GLUCONOKINASE-RELATED"/>
    <property type="match status" value="1"/>
</dbReference>
<dbReference type="InterPro" id="IPR027417">
    <property type="entry name" value="P-loop_NTPase"/>
</dbReference>
<keyword evidence="12" id="KW-1185">Reference proteome</keyword>
<dbReference type="AlphaFoldDB" id="A1SYR9"/>
<dbReference type="EMBL" id="CP000510">
    <property type="protein sequence ID" value="ABM04634.1"/>
    <property type="molecule type" value="Genomic_DNA"/>
</dbReference>
<evidence type="ECO:0000256" key="2">
    <source>
        <dbReference type="ARBA" id="ARBA00008420"/>
    </source>
</evidence>
<evidence type="ECO:0000256" key="6">
    <source>
        <dbReference type="ARBA" id="ARBA00022777"/>
    </source>
</evidence>
<keyword evidence="7 10" id="KW-0067">ATP-binding</keyword>
<keyword evidence="8" id="KW-0311">Gluconate utilization</keyword>
<dbReference type="CDD" id="cd02021">
    <property type="entry name" value="GntK"/>
    <property type="match status" value="1"/>
</dbReference>
<dbReference type="EC" id="2.7.1.12" evidence="3 10"/>
<organism evidence="11 12">
    <name type="scientific">Psychromonas ingrahamii (strain DSM 17664 / CCUG 51855 / 37)</name>
    <dbReference type="NCBI Taxonomy" id="357804"/>
    <lineage>
        <taxon>Bacteria</taxon>
        <taxon>Pseudomonadati</taxon>
        <taxon>Pseudomonadota</taxon>
        <taxon>Gammaproteobacteria</taxon>
        <taxon>Alteromonadales</taxon>
        <taxon>Psychromonadaceae</taxon>
        <taxon>Psychromonas</taxon>
    </lineage>
</organism>
<comment type="catalytic activity">
    <reaction evidence="9 10">
        <text>D-gluconate + ATP = 6-phospho-D-gluconate + ADP + H(+)</text>
        <dbReference type="Rhea" id="RHEA:19433"/>
        <dbReference type="ChEBI" id="CHEBI:15378"/>
        <dbReference type="ChEBI" id="CHEBI:18391"/>
        <dbReference type="ChEBI" id="CHEBI:30616"/>
        <dbReference type="ChEBI" id="CHEBI:58759"/>
        <dbReference type="ChEBI" id="CHEBI:456216"/>
        <dbReference type="EC" id="2.7.1.12"/>
    </reaction>
</comment>
<evidence type="ECO:0000256" key="3">
    <source>
        <dbReference type="ARBA" id="ARBA00012054"/>
    </source>
</evidence>
<dbReference type="InterPro" id="IPR006001">
    <property type="entry name" value="Therm_gnt_kin"/>
</dbReference>
<dbReference type="PANTHER" id="PTHR43442">
    <property type="entry name" value="GLUCONOKINASE-RELATED"/>
    <property type="match status" value="1"/>
</dbReference>
<dbReference type="InterPro" id="IPR031322">
    <property type="entry name" value="Shikimate/glucono_kinase"/>
</dbReference>
<accession>A1SYR9</accession>
<keyword evidence="4 10" id="KW-0808">Transferase</keyword>
<evidence type="ECO:0000256" key="10">
    <source>
        <dbReference type="RuleBase" id="RU363066"/>
    </source>
</evidence>
<keyword evidence="6 10" id="KW-0418">Kinase</keyword>
<dbReference type="GO" id="GO:0005524">
    <property type="term" value="F:ATP binding"/>
    <property type="evidence" value="ECO:0007669"/>
    <property type="project" value="UniProtKB-KW"/>
</dbReference>
<evidence type="ECO:0000256" key="4">
    <source>
        <dbReference type="ARBA" id="ARBA00022679"/>
    </source>
</evidence>